<dbReference type="Proteomes" id="UP000324222">
    <property type="component" value="Unassembled WGS sequence"/>
</dbReference>
<evidence type="ECO:0000313" key="1">
    <source>
        <dbReference type="EMBL" id="MPC98597.1"/>
    </source>
</evidence>
<gene>
    <name evidence="1" type="ORF">E2C01_093971</name>
</gene>
<accession>A0A5B7JZK2</accession>
<evidence type="ECO:0000313" key="2">
    <source>
        <dbReference type="Proteomes" id="UP000324222"/>
    </source>
</evidence>
<organism evidence="1 2">
    <name type="scientific">Portunus trituberculatus</name>
    <name type="common">Swimming crab</name>
    <name type="synonym">Neptunus trituberculatus</name>
    <dbReference type="NCBI Taxonomy" id="210409"/>
    <lineage>
        <taxon>Eukaryota</taxon>
        <taxon>Metazoa</taxon>
        <taxon>Ecdysozoa</taxon>
        <taxon>Arthropoda</taxon>
        <taxon>Crustacea</taxon>
        <taxon>Multicrustacea</taxon>
        <taxon>Malacostraca</taxon>
        <taxon>Eumalacostraca</taxon>
        <taxon>Eucarida</taxon>
        <taxon>Decapoda</taxon>
        <taxon>Pleocyemata</taxon>
        <taxon>Brachyura</taxon>
        <taxon>Eubrachyura</taxon>
        <taxon>Portunoidea</taxon>
        <taxon>Portunidae</taxon>
        <taxon>Portuninae</taxon>
        <taxon>Portunus</taxon>
    </lineage>
</organism>
<dbReference type="AlphaFoldDB" id="A0A5B7JZK2"/>
<name>A0A5B7JZK2_PORTR</name>
<protein>
    <submittedName>
        <fullName evidence="1">Uncharacterized protein</fullName>
    </submittedName>
</protein>
<proteinExistence type="predicted"/>
<comment type="caution">
    <text evidence="1">The sequence shown here is derived from an EMBL/GenBank/DDBJ whole genome shotgun (WGS) entry which is preliminary data.</text>
</comment>
<reference evidence="1 2" key="1">
    <citation type="submission" date="2019-05" db="EMBL/GenBank/DDBJ databases">
        <title>Another draft genome of Portunus trituberculatus and its Hox gene families provides insights of decapod evolution.</title>
        <authorList>
            <person name="Jeong J.-H."/>
            <person name="Song I."/>
            <person name="Kim S."/>
            <person name="Choi T."/>
            <person name="Kim D."/>
            <person name="Ryu S."/>
            <person name="Kim W."/>
        </authorList>
    </citation>
    <scope>NUCLEOTIDE SEQUENCE [LARGE SCALE GENOMIC DNA]</scope>
    <source>
        <tissue evidence="1">Muscle</tissue>
    </source>
</reference>
<sequence>MPARCISLIHLGCQPHREHRCQDRRAGDFSGYRIGDSCSRLCAFVSREETFFDRTDLTPQFSLTHSLSFTVN</sequence>
<dbReference type="EMBL" id="VSRR010114779">
    <property type="protein sequence ID" value="MPC98597.1"/>
    <property type="molecule type" value="Genomic_DNA"/>
</dbReference>
<keyword evidence="2" id="KW-1185">Reference proteome</keyword>